<keyword evidence="3" id="KW-1185">Reference proteome</keyword>
<feature type="transmembrane region" description="Helical" evidence="1">
    <location>
        <begin position="73"/>
        <end position="96"/>
    </location>
</feature>
<keyword evidence="1" id="KW-1133">Transmembrane helix</keyword>
<dbReference type="Proteomes" id="UP000003009">
    <property type="component" value="Unassembled WGS sequence"/>
</dbReference>
<dbReference type="AlphaFoldDB" id="C4GJY1"/>
<sequence>MFGALILLIFGKLQDTFQETSRTWQWALAYGVIAFLLGGGTSLLGMIIGGVITGLYAWGYFKLLRNLADNLMLWLLVFLVGPVFPLVLTFMLLSAAEKAA</sequence>
<organism evidence="2 3">
    <name type="scientific">Kingella oralis ATCC 51147</name>
    <dbReference type="NCBI Taxonomy" id="629741"/>
    <lineage>
        <taxon>Bacteria</taxon>
        <taxon>Pseudomonadati</taxon>
        <taxon>Pseudomonadota</taxon>
        <taxon>Betaproteobacteria</taxon>
        <taxon>Neisseriales</taxon>
        <taxon>Neisseriaceae</taxon>
        <taxon>Kingella</taxon>
    </lineage>
</organism>
<name>C4GJY1_9NEIS</name>
<keyword evidence="1" id="KW-0812">Transmembrane</keyword>
<reference evidence="2" key="1">
    <citation type="submission" date="2009-04" db="EMBL/GenBank/DDBJ databases">
        <authorList>
            <person name="Weinstock G."/>
            <person name="Sodergren E."/>
            <person name="Clifton S."/>
            <person name="Fulton L."/>
            <person name="Fulton B."/>
            <person name="Courtney L."/>
            <person name="Fronick C."/>
            <person name="Harrison M."/>
            <person name="Strong C."/>
            <person name="Farmer C."/>
            <person name="Delahaunty K."/>
            <person name="Markovic C."/>
            <person name="Hall O."/>
            <person name="Minx P."/>
            <person name="Tomlinson C."/>
            <person name="Mitreva M."/>
            <person name="Nelson J."/>
            <person name="Hou S."/>
            <person name="Wollam A."/>
            <person name="Pepin K.H."/>
            <person name="Johnson M."/>
            <person name="Bhonagiri V."/>
            <person name="Nash W.E."/>
            <person name="Warren W."/>
            <person name="Chinwalla A."/>
            <person name="Mardis E.R."/>
            <person name="Wilson R.K."/>
        </authorList>
    </citation>
    <scope>NUCLEOTIDE SEQUENCE [LARGE SCALE GENOMIC DNA]</scope>
    <source>
        <strain evidence="2">ATCC 51147</strain>
    </source>
</reference>
<evidence type="ECO:0000313" key="2">
    <source>
        <dbReference type="EMBL" id="EEP68103.1"/>
    </source>
</evidence>
<evidence type="ECO:0000313" key="3">
    <source>
        <dbReference type="Proteomes" id="UP000003009"/>
    </source>
</evidence>
<dbReference type="STRING" id="629741.GCWU000324_02355"/>
<dbReference type="RefSeq" id="WP_003797503.1">
    <property type="nucleotide sequence ID" value="NZ_GG665872.1"/>
</dbReference>
<proteinExistence type="predicted"/>
<keyword evidence="1" id="KW-0472">Membrane</keyword>
<dbReference type="GeneID" id="84905748"/>
<comment type="caution">
    <text evidence="2">The sequence shown here is derived from an EMBL/GenBank/DDBJ whole genome shotgun (WGS) entry which is preliminary data.</text>
</comment>
<evidence type="ECO:0000256" key="1">
    <source>
        <dbReference type="SAM" id="Phobius"/>
    </source>
</evidence>
<dbReference type="EMBL" id="ACJW02000003">
    <property type="protein sequence ID" value="EEP68103.1"/>
    <property type="molecule type" value="Genomic_DNA"/>
</dbReference>
<protein>
    <submittedName>
        <fullName evidence="2">Uncharacterized protein</fullName>
    </submittedName>
</protein>
<dbReference type="OrthoDB" id="8614004at2"/>
<gene>
    <name evidence="2" type="ORF">GCWU000324_02355</name>
</gene>
<feature type="transmembrane region" description="Helical" evidence="1">
    <location>
        <begin position="28"/>
        <end position="61"/>
    </location>
</feature>
<dbReference type="HOGENOM" id="CLU_155162_0_0_4"/>
<accession>C4GJY1</accession>